<dbReference type="Pfam" id="PF07258">
    <property type="entry name" value="COMM_domain"/>
    <property type="match status" value="1"/>
</dbReference>
<evidence type="ECO:0000259" key="3">
    <source>
        <dbReference type="PROSITE" id="PS51269"/>
    </source>
</evidence>
<comment type="caution">
    <text evidence="5">The sequence shown here is derived from an EMBL/GenBank/DDBJ whole genome shotgun (WGS) entry which is preliminary data.</text>
</comment>
<comment type="similarity">
    <text evidence="2">Belongs to the COMM domain-containing protein 3 family.</text>
</comment>
<dbReference type="Proteomes" id="UP000663852">
    <property type="component" value="Unassembled WGS sequence"/>
</dbReference>
<keyword evidence="6" id="KW-1185">Reference proteome</keyword>
<protein>
    <recommendedName>
        <fullName evidence="1">COMM domain-containing protein 3</fullName>
    </recommendedName>
</protein>
<dbReference type="InterPro" id="IPR037355">
    <property type="entry name" value="COMMD3"/>
</dbReference>
<evidence type="ECO:0000313" key="6">
    <source>
        <dbReference type="Proteomes" id="UP000663828"/>
    </source>
</evidence>
<evidence type="ECO:0000256" key="2">
    <source>
        <dbReference type="ARBA" id="ARBA00093469"/>
    </source>
</evidence>
<dbReference type="InterPro" id="IPR017920">
    <property type="entry name" value="COMM"/>
</dbReference>
<gene>
    <name evidence="5" type="ORF">EDS130_LOCUS14643</name>
    <name evidence="4" type="ORF">XAT740_LOCUS11181</name>
</gene>
<dbReference type="OrthoDB" id="1917519at2759"/>
<proteinExistence type="inferred from homology"/>
<name>A0A814GGY2_ADIRI</name>
<sequence>MELNREIEEDLRSLNNEKQLPEKNYEELIEKSFSLFTTANTNDQLSSSIDKHLISSVLTFLFECVKYDLDEAAVRSKFDELQFTNKSRQDRFLQAYTKHFPTIQLYLKQKTIEHDRLLNVNWRLDLQVKTNYTDKLLEPIYTLDWTKREKYTSNIDHIQFTCSQESLQELLEKLKDAQSVLHQMQYQQQTKK</sequence>
<accession>A0A814GGY2</accession>
<organism evidence="5 7">
    <name type="scientific">Adineta ricciae</name>
    <name type="common">Rotifer</name>
    <dbReference type="NCBI Taxonomy" id="249248"/>
    <lineage>
        <taxon>Eukaryota</taxon>
        <taxon>Metazoa</taxon>
        <taxon>Spiralia</taxon>
        <taxon>Gnathifera</taxon>
        <taxon>Rotifera</taxon>
        <taxon>Eurotatoria</taxon>
        <taxon>Bdelloidea</taxon>
        <taxon>Adinetida</taxon>
        <taxon>Adinetidae</taxon>
        <taxon>Adineta</taxon>
    </lineage>
</organism>
<dbReference type="PROSITE" id="PS51269">
    <property type="entry name" value="COMM"/>
    <property type="match status" value="1"/>
</dbReference>
<dbReference type="PANTHER" id="PTHR31159:SF1">
    <property type="entry name" value="COMM DOMAIN-CONTAINING PROTEIN 3"/>
    <property type="match status" value="1"/>
</dbReference>
<dbReference type="EMBL" id="CAJNOJ010000060">
    <property type="protein sequence ID" value="CAF0996193.1"/>
    <property type="molecule type" value="Genomic_DNA"/>
</dbReference>
<evidence type="ECO:0000313" key="4">
    <source>
        <dbReference type="EMBL" id="CAF0961060.1"/>
    </source>
</evidence>
<dbReference type="PANTHER" id="PTHR31159">
    <property type="entry name" value="COMM DOMAIN-CONTAINING PROTEIN 3"/>
    <property type="match status" value="1"/>
</dbReference>
<evidence type="ECO:0000313" key="5">
    <source>
        <dbReference type="EMBL" id="CAF0996193.1"/>
    </source>
</evidence>
<evidence type="ECO:0000313" key="7">
    <source>
        <dbReference type="Proteomes" id="UP000663852"/>
    </source>
</evidence>
<dbReference type="AlphaFoldDB" id="A0A814GGY2"/>
<dbReference type="Proteomes" id="UP000663828">
    <property type="component" value="Unassembled WGS sequence"/>
</dbReference>
<dbReference type="EMBL" id="CAJNOR010000609">
    <property type="protein sequence ID" value="CAF0961060.1"/>
    <property type="molecule type" value="Genomic_DNA"/>
</dbReference>
<feature type="domain" description="COMM" evidence="3">
    <location>
        <begin position="116"/>
        <end position="185"/>
    </location>
</feature>
<evidence type="ECO:0000256" key="1">
    <source>
        <dbReference type="ARBA" id="ARBA00016548"/>
    </source>
</evidence>
<reference evidence="5" key="1">
    <citation type="submission" date="2021-02" db="EMBL/GenBank/DDBJ databases">
        <authorList>
            <person name="Nowell W R."/>
        </authorList>
    </citation>
    <scope>NUCLEOTIDE SEQUENCE</scope>
</reference>
<dbReference type="GO" id="GO:0006814">
    <property type="term" value="P:sodium ion transport"/>
    <property type="evidence" value="ECO:0007669"/>
    <property type="project" value="InterPro"/>
</dbReference>